<sequence>MRYVSWRLTETLDFQTWIQVVLGGMLGLAEVYALIMLLLSYFQTLHPLQRKIVPMPEDVAAWPSIDVFIPTYNEDLDIVRLSVLAALTIDWPADRLNVYILDDGHRQEFMEFSQSCGAGYISRPDNSHAKAGNLNYAMRQTNSDFIAIFDCDHIPTRSFLQNIVGWFLKDSHLSLLQTPHHFYSPDPFQRNLARGEVVPPEGNLFYGLIQDGNDFWNATFFCGSCAVIRREALEEIGGIATETVTEDMHTALKLQRRGWSTAYLRLPMAAGLSTERLILHIGQRMRWARGMLQILRLDNPLFGPGLTFAQRLCYFSAIAGFLFAIPRVIFLAAPLVYLFFSQTLIAASPLAIAVYALPHLAHSIATSARVNKNWRYSFWSEIYETTLALFLVRVTIITLLFPRRGKFNVTEKGGLLNRSYLDWSAIYPNAIFASILGGGVLFGIWRLVMQKNTAIVTNALWMNLLWITISLGVVLASISVGRESRQLRRSHRVRASIPAMIRFEDGRIISGQTLEMSRGGLSCSFAEPLTTVEPNQSVQFLASDGDQMLVIPAQTMRMPNPHTLSLQWRDTTLLQEAEIIRLVFGRPDAWANWADYAPDRLLHSLRLVVVSIKTLFKTGGKAQSVPGISAKPPESAKKMGVTLQPHKAAMLKAVIFMFTLYGAIACGYAQTPAPTHELVGPTTLSAEPPLPDATTKENVHAPITMPLPQAATYAGTDVIADTTTQRTFAQLGSAEILAMSPWIPIQGVEFGVPATSLVTGATLTLFGSLSPMMLPAASAVSIFLNDQFVGTIHVTREQAAFGPLTFSINPLYFKNKNNLTFRFAGQYTETCGNQVSDTLWAQILGRSTISISTAPLSPSQDLSALPLPFFDAALKEKARVAIVLPVTTDRALLKSAALLASWFGQLSDYRGVTFPVSQDVPNSGNGIVVGTASQLQALLKNVEPVTGPTLIELLNPHDSFGTLLVVTGRSDAEVETAARGMVFNSNDLPRSARQMIAPVVTDARQPYDAPAFINLTRPVHFGELVDLGRLEGRGYVPGTLSVPFKALPDLYTWRNRPFEASVRFRGPLGTEIDQARSHVDVSMNDIYLRSYAMAHPHTLPGWLNRFWPDASQVQNAHVRIPLWTLYGQNDFRFYFENRPIARRDCSGMTQDLRSSIDADSTLDLSRAHHFTSLPNLAFFANSGFPYTRMADLSDTAVVLPPNPSSSLLTGFLDLIGSFGAMTHYPVENVSILGPNEISEEEQRNLIVIDSLPGMSWLSRVFADTPYHIEGHSLVYTAGSLLDGIHFAWPAERDTHAQTQSFQSGTLMSDGGALFERQSPYAAHRSVVLLLGGTPQGVDRLVQAMHDRQLQPGIQGDLTIINGDKVIATRNLPTYTVGKLPLWLWPDFFMRNHSMRVIIAAFFGALFCAFVLYKILTLHAAVRHRDMTDAS</sequence>
<dbReference type="GO" id="GO:0035438">
    <property type="term" value="F:cyclic-di-GMP binding"/>
    <property type="evidence" value="ECO:0007669"/>
    <property type="project" value="InterPro"/>
</dbReference>
<comment type="subcellular location">
    <subcellularLocation>
        <location evidence="1">Cell inner membrane</location>
        <topology evidence="1">Multi-pass membrane protein</topology>
    </subcellularLocation>
</comment>
<feature type="transmembrane region" description="Helical" evidence="13">
    <location>
        <begin position="312"/>
        <end position="333"/>
    </location>
</feature>
<feature type="domain" description="Glycosyltransferase 2-like" evidence="14">
    <location>
        <begin position="67"/>
        <end position="237"/>
    </location>
</feature>
<organism evidence="16 17">
    <name type="scientific">Kozakia baliensis</name>
    <dbReference type="NCBI Taxonomy" id="153496"/>
    <lineage>
        <taxon>Bacteria</taxon>
        <taxon>Pseudomonadati</taxon>
        <taxon>Pseudomonadota</taxon>
        <taxon>Alphaproteobacteria</taxon>
        <taxon>Acetobacterales</taxon>
        <taxon>Acetobacteraceae</taxon>
        <taxon>Kozakia</taxon>
    </lineage>
</organism>
<comment type="catalytic activity">
    <reaction evidence="12 13">
        <text>[(1-&gt;4)-beta-D-glucosyl](n) + UDP-alpha-D-glucose = [(1-&gt;4)-beta-D-glucosyl](n+1) + UDP + H(+)</text>
        <dbReference type="Rhea" id="RHEA:19929"/>
        <dbReference type="Rhea" id="RHEA-COMP:10033"/>
        <dbReference type="Rhea" id="RHEA-COMP:10034"/>
        <dbReference type="ChEBI" id="CHEBI:15378"/>
        <dbReference type="ChEBI" id="CHEBI:18246"/>
        <dbReference type="ChEBI" id="CHEBI:58223"/>
        <dbReference type="ChEBI" id="CHEBI:58885"/>
        <dbReference type="EC" id="2.4.1.12"/>
    </reaction>
</comment>
<dbReference type="SUPFAM" id="SSF53448">
    <property type="entry name" value="Nucleotide-diphospho-sugar transferases"/>
    <property type="match status" value="1"/>
</dbReference>
<comment type="similarity">
    <text evidence="3">In the C-terminal section; belongs to the AcsB/BcsB family.</text>
</comment>
<evidence type="ECO:0000256" key="1">
    <source>
        <dbReference type="ARBA" id="ARBA00004429"/>
    </source>
</evidence>
<geneLocation type="plasmid" evidence="17">
    <name>pkb14400_3</name>
</geneLocation>
<evidence type="ECO:0000256" key="12">
    <source>
        <dbReference type="ARBA" id="ARBA00048682"/>
    </source>
</evidence>
<reference evidence="16 17" key="1">
    <citation type="journal article" date="2016" name="Microb. Cell Fact.">
        <title>Dissection of exopolysaccharide biosynthesis in Kozakia baliensis.</title>
        <authorList>
            <person name="Brandt J.U."/>
            <person name="Jakob F."/>
            <person name="Behr J."/>
            <person name="Geissler A.J."/>
            <person name="Vogel R.F."/>
        </authorList>
    </citation>
    <scope>NUCLEOTIDE SEQUENCE [LARGE SCALE GENOMIC DNA]</scope>
    <source>
        <strain evidence="16 17">DSM 14400</strain>
        <plasmid evidence="17">Plasmid pkb14400_3</plasmid>
    </source>
</reference>
<dbReference type="InterPro" id="IPR009875">
    <property type="entry name" value="PilZ_domain"/>
</dbReference>
<keyword evidence="6 13" id="KW-0328">Glycosyltransferase</keyword>
<dbReference type="EMBL" id="CP014677">
    <property type="protein sequence ID" value="AOX18754.1"/>
    <property type="molecule type" value="Genomic_DNA"/>
</dbReference>
<dbReference type="Pfam" id="PF00535">
    <property type="entry name" value="Glycos_transf_2"/>
    <property type="match status" value="1"/>
</dbReference>
<dbReference type="Gene3D" id="3.90.550.10">
    <property type="entry name" value="Spore Coat Polysaccharide Biosynthesis Protein SpsA, Chain A"/>
    <property type="match status" value="1"/>
</dbReference>
<dbReference type="NCBIfam" id="TIGR03030">
    <property type="entry name" value="CelA"/>
    <property type="match status" value="1"/>
</dbReference>
<keyword evidence="7 13" id="KW-0808">Transferase</keyword>
<feature type="transmembrane region" description="Helical" evidence="13">
    <location>
        <begin position="382"/>
        <end position="401"/>
    </location>
</feature>
<dbReference type="UniPathway" id="UPA00694"/>
<dbReference type="InterPro" id="IPR003920">
    <property type="entry name" value="Cell_synth_B"/>
</dbReference>
<keyword evidence="8 13" id="KW-0812">Transmembrane</keyword>
<evidence type="ECO:0000256" key="5">
    <source>
        <dbReference type="ARBA" id="ARBA00022519"/>
    </source>
</evidence>
<dbReference type="PANTHER" id="PTHR43867:SF2">
    <property type="entry name" value="CELLULOSE SYNTHASE CATALYTIC SUBUNIT A [UDP-FORMING]"/>
    <property type="match status" value="1"/>
</dbReference>
<keyword evidence="17" id="KW-1185">Reference proteome</keyword>
<evidence type="ECO:0000313" key="16">
    <source>
        <dbReference type="EMBL" id="AOX18754.1"/>
    </source>
</evidence>
<dbReference type="GO" id="GO:0006011">
    <property type="term" value="P:UDP-alpha-D-glucose metabolic process"/>
    <property type="evidence" value="ECO:0007669"/>
    <property type="project" value="InterPro"/>
</dbReference>
<accession>A0A1D8UYP8</accession>
<evidence type="ECO:0000256" key="2">
    <source>
        <dbReference type="ARBA" id="ARBA00010003"/>
    </source>
</evidence>
<feature type="domain" description="PilZ" evidence="15">
    <location>
        <begin position="486"/>
        <end position="585"/>
    </location>
</feature>
<evidence type="ECO:0000256" key="7">
    <source>
        <dbReference type="ARBA" id="ARBA00022679"/>
    </source>
</evidence>
<evidence type="ECO:0000256" key="4">
    <source>
        <dbReference type="ARBA" id="ARBA00022475"/>
    </source>
</evidence>
<dbReference type="GO" id="GO:0030244">
    <property type="term" value="P:cellulose biosynthetic process"/>
    <property type="evidence" value="ECO:0007669"/>
    <property type="project" value="UniProtKB-KW"/>
</dbReference>
<dbReference type="CDD" id="cd06421">
    <property type="entry name" value="CESA_CelA_like"/>
    <property type="match status" value="1"/>
</dbReference>
<comment type="similarity">
    <text evidence="2">In the N-terminal section; belongs to the glycosyltransferase 2 family.</text>
</comment>
<feature type="transmembrane region" description="Helical" evidence="13">
    <location>
        <begin position="460"/>
        <end position="480"/>
    </location>
</feature>
<dbReference type="InterPro" id="IPR001173">
    <property type="entry name" value="Glyco_trans_2-like"/>
</dbReference>
<evidence type="ECO:0000259" key="15">
    <source>
        <dbReference type="Pfam" id="PF07238"/>
    </source>
</evidence>
<evidence type="ECO:0000256" key="10">
    <source>
        <dbReference type="ARBA" id="ARBA00022989"/>
    </source>
</evidence>
<name>A0A1D8UYP8_9PROT</name>
<dbReference type="EC" id="2.4.1.12" evidence="13"/>
<evidence type="ECO:0000256" key="9">
    <source>
        <dbReference type="ARBA" id="ARBA00022916"/>
    </source>
</evidence>
<keyword evidence="10 13" id="KW-1133">Transmembrane helix</keyword>
<protein>
    <recommendedName>
        <fullName evidence="13">Cellulose synthase</fullName>
        <ecNumber evidence="13">2.4.1.12</ecNumber>
    </recommendedName>
</protein>
<evidence type="ECO:0000313" key="17">
    <source>
        <dbReference type="Proteomes" id="UP000179145"/>
    </source>
</evidence>
<gene>
    <name evidence="16" type="ORF">A0U89_15730</name>
</gene>
<dbReference type="InterPro" id="IPR029044">
    <property type="entry name" value="Nucleotide-diphossugar_trans"/>
</dbReference>
<proteinExistence type="inferred from homology"/>
<evidence type="ECO:0000256" key="6">
    <source>
        <dbReference type="ARBA" id="ARBA00022676"/>
    </source>
</evidence>
<dbReference type="InterPro" id="IPR050321">
    <property type="entry name" value="Glycosyltr_2/OpgH_subfam"/>
</dbReference>
<comment type="pathway">
    <text evidence="13">Glycan metabolism; bacterial cellulose biosynthesis.</text>
</comment>
<evidence type="ECO:0000256" key="8">
    <source>
        <dbReference type="ARBA" id="ARBA00022692"/>
    </source>
</evidence>
<evidence type="ECO:0000259" key="14">
    <source>
        <dbReference type="Pfam" id="PF00535"/>
    </source>
</evidence>
<feature type="transmembrane region" description="Helical" evidence="13">
    <location>
        <begin position="20"/>
        <end position="42"/>
    </location>
</feature>
<comment type="cofactor">
    <cofactor evidence="13">
        <name>Mg(2+)</name>
        <dbReference type="ChEBI" id="CHEBI:18420"/>
    </cofactor>
</comment>
<evidence type="ECO:0000256" key="11">
    <source>
        <dbReference type="ARBA" id="ARBA00023136"/>
    </source>
</evidence>
<keyword evidence="11 13" id="KW-0472">Membrane</keyword>
<feature type="transmembrane region" description="Helical" evidence="13">
    <location>
        <begin position="1396"/>
        <end position="1415"/>
    </location>
</feature>
<keyword evidence="5 13" id="KW-0997">Cell inner membrane</keyword>
<dbReference type="PRINTS" id="PR01440">
    <property type="entry name" value="CELLSNTHASEB"/>
</dbReference>
<dbReference type="Pfam" id="PF07238">
    <property type="entry name" value="PilZ"/>
    <property type="match status" value="1"/>
</dbReference>
<feature type="transmembrane region" description="Helical" evidence="13">
    <location>
        <begin position="426"/>
        <end position="448"/>
    </location>
</feature>
<evidence type="ECO:0000256" key="3">
    <source>
        <dbReference type="ARBA" id="ARBA00010653"/>
    </source>
</evidence>
<dbReference type="GO" id="GO:0005886">
    <property type="term" value="C:plasma membrane"/>
    <property type="evidence" value="ECO:0007669"/>
    <property type="project" value="UniProtKB-SubCell"/>
</dbReference>
<evidence type="ECO:0000256" key="13">
    <source>
        <dbReference type="RuleBase" id="RU365020"/>
    </source>
</evidence>
<dbReference type="Gene3D" id="2.60.120.260">
    <property type="entry name" value="Galactose-binding domain-like"/>
    <property type="match status" value="2"/>
</dbReference>
<dbReference type="Gene3D" id="2.40.10.220">
    <property type="entry name" value="predicted glycosyltransferase like domains"/>
    <property type="match status" value="1"/>
</dbReference>
<keyword evidence="4 13" id="KW-1003">Cell membrane</keyword>
<keyword evidence="9 13" id="KW-0135">Cellulose biosynthesis</keyword>
<keyword evidence="13" id="KW-0973">c-di-GMP</keyword>
<dbReference type="Proteomes" id="UP000179145">
    <property type="component" value="Plasmid pKB14400_3"/>
</dbReference>
<dbReference type="InterPro" id="IPR003919">
    <property type="entry name" value="Cell_synth_A"/>
</dbReference>
<dbReference type="KEGG" id="kba:A0U89_15730"/>
<feature type="transmembrane region" description="Helical" evidence="13">
    <location>
        <begin position="339"/>
        <end position="361"/>
    </location>
</feature>
<dbReference type="InterPro" id="IPR018513">
    <property type="entry name" value="Cell_synthase_bac"/>
</dbReference>
<dbReference type="Pfam" id="PF03170">
    <property type="entry name" value="BcsB"/>
    <property type="match status" value="1"/>
</dbReference>
<dbReference type="GO" id="GO:0016760">
    <property type="term" value="F:cellulose synthase (UDP-forming) activity"/>
    <property type="evidence" value="ECO:0007669"/>
    <property type="project" value="UniProtKB-EC"/>
</dbReference>
<keyword evidence="16" id="KW-0614">Plasmid</keyword>
<dbReference type="PANTHER" id="PTHR43867">
    <property type="entry name" value="CELLULOSE SYNTHASE CATALYTIC SUBUNIT A [UDP-FORMING]"/>
    <property type="match status" value="1"/>
</dbReference>